<dbReference type="AlphaFoldDB" id="A0AAV3YY64"/>
<organism evidence="1 2">
    <name type="scientific">Plakobranchus ocellatus</name>
    <dbReference type="NCBI Taxonomy" id="259542"/>
    <lineage>
        <taxon>Eukaryota</taxon>
        <taxon>Metazoa</taxon>
        <taxon>Spiralia</taxon>
        <taxon>Lophotrochozoa</taxon>
        <taxon>Mollusca</taxon>
        <taxon>Gastropoda</taxon>
        <taxon>Heterobranchia</taxon>
        <taxon>Euthyneura</taxon>
        <taxon>Panpulmonata</taxon>
        <taxon>Sacoglossa</taxon>
        <taxon>Placobranchoidea</taxon>
        <taxon>Plakobranchidae</taxon>
        <taxon>Plakobranchus</taxon>
    </lineage>
</organism>
<evidence type="ECO:0000313" key="1">
    <source>
        <dbReference type="EMBL" id="GFN87312.1"/>
    </source>
</evidence>
<gene>
    <name evidence="1" type="ORF">PoB_001381800</name>
</gene>
<keyword evidence="2" id="KW-1185">Reference proteome</keyword>
<name>A0AAV3YY64_9GAST</name>
<sequence>MLVEAVADCPVPNTCSPVSKIGFTHVFTIHLCKTPRQSPVVLFHTGSTVGIPGKAEGVNRNEVWSADGAVASECAPKSVSVGLSVADSSFEHSASNPVARGAKVWFSFFCE</sequence>
<accession>A0AAV3YY64</accession>
<reference evidence="1 2" key="1">
    <citation type="journal article" date="2021" name="Elife">
        <title>Chloroplast acquisition without the gene transfer in kleptoplastic sea slugs, Plakobranchus ocellatus.</title>
        <authorList>
            <person name="Maeda T."/>
            <person name="Takahashi S."/>
            <person name="Yoshida T."/>
            <person name="Shimamura S."/>
            <person name="Takaki Y."/>
            <person name="Nagai Y."/>
            <person name="Toyoda A."/>
            <person name="Suzuki Y."/>
            <person name="Arimoto A."/>
            <person name="Ishii H."/>
            <person name="Satoh N."/>
            <person name="Nishiyama T."/>
            <person name="Hasebe M."/>
            <person name="Maruyama T."/>
            <person name="Minagawa J."/>
            <person name="Obokata J."/>
            <person name="Shigenobu S."/>
        </authorList>
    </citation>
    <scope>NUCLEOTIDE SEQUENCE [LARGE SCALE GENOMIC DNA]</scope>
</reference>
<dbReference type="Proteomes" id="UP000735302">
    <property type="component" value="Unassembled WGS sequence"/>
</dbReference>
<proteinExistence type="predicted"/>
<dbReference type="EMBL" id="BLXT01001699">
    <property type="protein sequence ID" value="GFN87312.1"/>
    <property type="molecule type" value="Genomic_DNA"/>
</dbReference>
<evidence type="ECO:0000313" key="2">
    <source>
        <dbReference type="Proteomes" id="UP000735302"/>
    </source>
</evidence>
<protein>
    <submittedName>
        <fullName evidence="1">Uncharacterized protein</fullName>
    </submittedName>
</protein>
<comment type="caution">
    <text evidence="1">The sequence shown here is derived from an EMBL/GenBank/DDBJ whole genome shotgun (WGS) entry which is preliminary data.</text>
</comment>